<dbReference type="GO" id="GO:0003777">
    <property type="term" value="F:microtubule motor activity"/>
    <property type="evidence" value="ECO:0007669"/>
    <property type="project" value="InterPro"/>
</dbReference>
<dbReference type="Gene3D" id="2.130.10.10">
    <property type="entry name" value="YVTN repeat-like/Quinoprotein amine dehydrogenase"/>
    <property type="match status" value="2"/>
</dbReference>
<dbReference type="GO" id="GO:0007018">
    <property type="term" value="P:microtubule-based movement"/>
    <property type="evidence" value="ECO:0007669"/>
    <property type="project" value="InterPro"/>
</dbReference>
<feature type="coiled-coil region" evidence="18">
    <location>
        <begin position="623"/>
        <end position="674"/>
    </location>
</feature>
<evidence type="ECO:0000313" key="21">
    <source>
        <dbReference type="Proteomes" id="UP001152795"/>
    </source>
</evidence>
<feature type="repeat" description="WD" evidence="16">
    <location>
        <begin position="1024"/>
        <end position="1063"/>
    </location>
</feature>
<dbReference type="FunFam" id="2.130.10.10:FF:000164">
    <property type="entry name" value="Kinesin family member 21A"/>
    <property type="match status" value="1"/>
</dbReference>
<evidence type="ECO:0000256" key="1">
    <source>
        <dbReference type="ARBA" id="ARBA00004245"/>
    </source>
</evidence>
<evidence type="ECO:0000256" key="6">
    <source>
        <dbReference type="ARBA" id="ARBA00022553"/>
    </source>
</evidence>
<evidence type="ECO:0000256" key="17">
    <source>
        <dbReference type="PROSITE-ProRule" id="PRU00283"/>
    </source>
</evidence>
<dbReference type="InterPro" id="IPR036322">
    <property type="entry name" value="WD40_repeat_dom_sf"/>
</dbReference>
<keyword evidence="11" id="KW-0067">ATP-binding</keyword>
<gene>
    <name evidence="20" type="ORF">PACLA_8A050758</name>
</gene>
<keyword evidence="5" id="KW-0963">Cytoplasm</keyword>
<evidence type="ECO:0000256" key="16">
    <source>
        <dbReference type="PROSITE-ProRule" id="PRU00221"/>
    </source>
</evidence>
<dbReference type="Pfam" id="PF23204">
    <property type="entry name" value="KIF21A_2nd"/>
    <property type="match status" value="1"/>
</dbReference>
<feature type="region of interest" description="Disordered" evidence="19">
    <location>
        <begin position="887"/>
        <end position="982"/>
    </location>
</feature>
<comment type="caution">
    <text evidence="17">Lacks conserved residue(s) required for the propagation of feature annotation.</text>
</comment>
<evidence type="ECO:0000256" key="10">
    <source>
        <dbReference type="ARBA" id="ARBA00022741"/>
    </source>
</evidence>
<dbReference type="PRINTS" id="PR00320">
    <property type="entry name" value="GPROTEINBRPT"/>
</dbReference>
<evidence type="ECO:0000256" key="7">
    <source>
        <dbReference type="ARBA" id="ARBA00022574"/>
    </source>
</evidence>
<dbReference type="InterPro" id="IPR015943">
    <property type="entry name" value="WD40/YVTN_repeat-like_dom_sf"/>
</dbReference>
<dbReference type="SMART" id="SM00129">
    <property type="entry name" value="KISc"/>
    <property type="match status" value="1"/>
</dbReference>
<evidence type="ECO:0000256" key="3">
    <source>
        <dbReference type="ARBA" id="ARBA00004489"/>
    </source>
</evidence>
<dbReference type="GO" id="GO:0008017">
    <property type="term" value="F:microtubule binding"/>
    <property type="evidence" value="ECO:0007669"/>
    <property type="project" value="InterPro"/>
</dbReference>
<comment type="subcellular location">
    <subcellularLocation>
        <location evidence="3">Cell projection</location>
        <location evidence="3">Axon</location>
    </subcellularLocation>
    <subcellularLocation>
        <location evidence="2">Cell projection</location>
        <location evidence="2">Dendrite</location>
    </subcellularLocation>
    <subcellularLocation>
        <location evidence="4">Cell projection</location>
        <location evidence="4">Growth cone</location>
    </subcellularLocation>
    <subcellularLocation>
        <location evidence="1">Cytoplasm</location>
        <location evidence="1">Cytoskeleton</location>
    </subcellularLocation>
</comment>
<organism evidence="20 21">
    <name type="scientific">Paramuricea clavata</name>
    <name type="common">Red gorgonian</name>
    <name type="synonym">Violescent sea-whip</name>
    <dbReference type="NCBI Taxonomy" id="317549"/>
    <lineage>
        <taxon>Eukaryota</taxon>
        <taxon>Metazoa</taxon>
        <taxon>Cnidaria</taxon>
        <taxon>Anthozoa</taxon>
        <taxon>Octocorallia</taxon>
        <taxon>Malacalcyonacea</taxon>
        <taxon>Plexauridae</taxon>
        <taxon>Paramuricea</taxon>
    </lineage>
</organism>
<feature type="compositionally biased region" description="Low complexity" evidence="19">
    <location>
        <begin position="946"/>
        <end position="958"/>
    </location>
</feature>
<dbReference type="PRINTS" id="PR00380">
    <property type="entry name" value="KINESINHEAVY"/>
</dbReference>
<evidence type="ECO:0000256" key="5">
    <source>
        <dbReference type="ARBA" id="ARBA00022490"/>
    </source>
</evidence>
<dbReference type="PROSITE" id="PS00678">
    <property type="entry name" value="WD_REPEATS_1"/>
    <property type="match status" value="1"/>
</dbReference>
<feature type="compositionally biased region" description="Basic and acidic residues" evidence="19">
    <location>
        <begin position="384"/>
        <end position="407"/>
    </location>
</feature>
<dbReference type="PROSITE" id="PS00411">
    <property type="entry name" value="KINESIN_MOTOR_1"/>
    <property type="match status" value="1"/>
</dbReference>
<dbReference type="InterPro" id="IPR019775">
    <property type="entry name" value="WD40_repeat_CS"/>
</dbReference>
<evidence type="ECO:0000256" key="2">
    <source>
        <dbReference type="ARBA" id="ARBA00004279"/>
    </source>
</evidence>
<dbReference type="GO" id="GO:0030426">
    <property type="term" value="C:growth cone"/>
    <property type="evidence" value="ECO:0007669"/>
    <property type="project" value="UniProtKB-SubCell"/>
</dbReference>
<protein>
    <submittedName>
        <fullName evidence="20">Kinesin KIF21A</fullName>
    </submittedName>
</protein>
<dbReference type="Proteomes" id="UP001152795">
    <property type="component" value="Unassembled WGS sequence"/>
</dbReference>
<feature type="repeat" description="WD" evidence="16">
    <location>
        <begin position="1285"/>
        <end position="1315"/>
    </location>
</feature>
<keyword evidence="13" id="KW-0505">Motor protein</keyword>
<evidence type="ECO:0000256" key="12">
    <source>
        <dbReference type="ARBA" id="ARBA00023054"/>
    </source>
</evidence>
<dbReference type="InterPro" id="IPR020472">
    <property type="entry name" value="WD40_PAC1"/>
</dbReference>
<dbReference type="SUPFAM" id="SSF50978">
    <property type="entry name" value="WD40 repeat-like"/>
    <property type="match status" value="1"/>
</dbReference>
<dbReference type="InterPro" id="IPR027640">
    <property type="entry name" value="Kinesin-like_fam"/>
</dbReference>
<dbReference type="GO" id="GO:0005524">
    <property type="term" value="F:ATP binding"/>
    <property type="evidence" value="ECO:0007669"/>
    <property type="project" value="UniProtKB-KW"/>
</dbReference>
<keyword evidence="10" id="KW-0547">Nucleotide-binding</keyword>
<evidence type="ECO:0000256" key="4">
    <source>
        <dbReference type="ARBA" id="ARBA00004624"/>
    </source>
</evidence>
<dbReference type="PANTHER" id="PTHR47969">
    <property type="entry name" value="CHROMOSOME-ASSOCIATED KINESIN KIF4A-RELATED"/>
    <property type="match status" value="1"/>
</dbReference>
<dbReference type="GO" id="GO:0005874">
    <property type="term" value="C:microtubule"/>
    <property type="evidence" value="ECO:0007669"/>
    <property type="project" value="UniProtKB-KW"/>
</dbReference>
<dbReference type="InterPro" id="IPR056533">
    <property type="entry name" value="KIF21A/B_hel_1"/>
</dbReference>
<evidence type="ECO:0000256" key="19">
    <source>
        <dbReference type="SAM" id="MobiDB-lite"/>
    </source>
</evidence>
<reference evidence="20" key="1">
    <citation type="submission" date="2020-04" db="EMBL/GenBank/DDBJ databases">
        <authorList>
            <person name="Alioto T."/>
            <person name="Alioto T."/>
            <person name="Gomez Garrido J."/>
        </authorList>
    </citation>
    <scope>NUCLEOTIDE SEQUENCE</scope>
    <source>
        <strain evidence="20">A484AB</strain>
    </source>
</reference>
<dbReference type="InterPro" id="IPR001752">
    <property type="entry name" value="Kinesin_motor_dom"/>
</dbReference>
<keyword evidence="15" id="KW-0966">Cell projection</keyword>
<dbReference type="GO" id="GO:0007052">
    <property type="term" value="P:mitotic spindle organization"/>
    <property type="evidence" value="ECO:0007669"/>
    <property type="project" value="TreeGrafter"/>
</dbReference>
<dbReference type="PROSITE" id="PS50294">
    <property type="entry name" value="WD_REPEATS_REGION"/>
    <property type="match status" value="1"/>
</dbReference>
<dbReference type="InterPro" id="IPR019821">
    <property type="entry name" value="Kinesin_motor_CS"/>
</dbReference>
<dbReference type="SMART" id="SM00320">
    <property type="entry name" value="WD40"/>
    <property type="match status" value="7"/>
</dbReference>
<feature type="compositionally biased region" description="Polar residues" evidence="19">
    <location>
        <begin position="917"/>
        <end position="926"/>
    </location>
</feature>
<feature type="coiled-coil region" evidence="18">
    <location>
        <begin position="221"/>
        <end position="338"/>
    </location>
</feature>
<keyword evidence="7 16" id="KW-0853">WD repeat</keyword>
<evidence type="ECO:0000256" key="11">
    <source>
        <dbReference type="ARBA" id="ARBA00022840"/>
    </source>
</evidence>
<dbReference type="InterPro" id="IPR056532">
    <property type="entry name" value="KIF21A/B_hel_2"/>
</dbReference>
<dbReference type="FunFam" id="3.40.850.10:FF:000280">
    <property type="entry name" value="Kinesin-like protein"/>
    <property type="match status" value="1"/>
</dbReference>
<dbReference type="Pfam" id="PF23203">
    <property type="entry name" value="KIF21A"/>
    <property type="match status" value="1"/>
</dbReference>
<keyword evidence="6" id="KW-0597">Phosphoprotein</keyword>
<dbReference type="OrthoDB" id="3176171at2759"/>
<evidence type="ECO:0000256" key="8">
    <source>
        <dbReference type="ARBA" id="ARBA00022701"/>
    </source>
</evidence>
<evidence type="ECO:0000256" key="14">
    <source>
        <dbReference type="ARBA" id="ARBA00023212"/>
    </source>
</evidence>
<sequence length="1332" mass="148480">LYNEELIDLFDNENRGAGKHIKIHEDTNGGIYTVGVTMKHVTSAKETLNSLQQGALSRTTASTNMNAQSSRSHAIFTLHITQQRVVKLNDDETMSNGVQGQNFEYEMLTAKFNFVDLAGSERLKRTGATGDRAKEGISINCGLLALGNVISALGDKAKRGSHVPYRDSKLTRLLQDSLGGNSRTLMIACVSPSDRDFMETLNTLKYANRARNIKNKVVVNQDKASKQIATLRSEIQTLMMELNEYKQGKRVAGEGEAHMSDMYHENTMLQTENDKLRMRIKALNHTVDEQKKRITEYVANKSIALLNGELKGGVEELIAGYVEEIEELRSRLLESEAMSAVVARRSVATALRMGRASIEAPTESILELAKQDLNTKMRKAKELKNMVVEDKKPEVLDLGSDGEKESGDESQSEEDDDTQNEMQLKGLTRDLDELKKTKVKLMRQMKEEIAKNKKREAERERQISQLKKESRKREIQIKNMESEKRQRELVLKRKQEEVKQLRQQHKPISGKLGKQRKLNPAPPGPEPPLSSTATMVVSGTGVEVQPVDRSERVNGLARNARGSSIPTTSRVTGKAAPSPRKRLSASQVKKTWETIEKRIERIVAHDQTVSTMESDMDRWIKDRDMLSKKIEKCNNKLAETTDDDNATRDLNEQLDALKAHLDYVQDNITEAQTEIVDLEEGGETTEITEVITKCSTHEARLLMEHFLNKTIELSKETVSKDATVKELETKLEALRQHSELQQDLVMNLLQYPSKDDPAITSKDPKDPEVMVNGGPEMKNGMIADDIVPFMSKSEFMAFMKDDILPNTNKINTQASAKEKARRRSSTQNELLYPVRHEKRESTLSSILDVPEEPALPLINTQVTPSDPINTTDLKQKLLQLERARKAMDKNDSTLMPPPVVKVPVSTPSIPPDRPQSVAGSTSSSFVRGSFKSKSARNFARPKAPLSSVSVTSSTESRSQPTSPTPQRKSFDEKGKLGNGQNDAEDVFSRLTSTLPQDANPNAGRMLPVKPPMGKPGALVCVYASTGHNSAVLSLCVSQSTMFSGSKDRTVKIWDLNTGEETMSLGQHKRDVTSLKYCAETKRLFSVSQNIIKIWDIRSPPAKCIKSITSGGVTSDSSINDLTVNHSGTHVFAANGNTVKIWDLNNYQMIGKLGGHAGHVMALLLLGIEEPYLMLTGSRDHYIKMFELSGTLSGIQTPIQTFEPPHYDGVQSLALQGNNLFSGSRDNSIKKWNLSTQQVQQNLISAHKDWVCSLDFLCSHNVLLSGCRGGVLKLWEPETCQEIGEIKAHRHPINAIATNSSFVFTASSDRLIRVWKATEILDEQLSQMNHNRR</sequence>
<comment type="caution">
    <text evidence="20">The sequence shown here is derived from an EMBL/GenBank/DDBJ whole genome shotgun (WGS) entry which is preliminary data.</text>
</comment>
<evidence type="ECO:0000313" key="20">
    <source>
        <dbReference type="EMBL" id="CAB3988480.1"/>
    </source>
</evidence>
<dbReference type="PANTHER" id="PTHR47969:SF28">
    <property type="entry name" value="KINESIN-LIKE PROTEIN KIF21B"/>
    <property type="match status" value="1"/>
</dbReference>
<feature type="compositionally biased region" description="Basic and acidic residues" evidence="19">
    <location>
        <begin position="448"/>
        <end position="500"/>
    </location>
</feature>
<accession>A0A6S7GVE5</accession>
<dbReference type="GO" id="GO:0051231">
    <property type="term" value="P:spindle elongation"/>
    <property type="evidence" value="ECO:0007669"/>
    <property type="project" value="TreeGrafter"/>
</dbReference>
<evidence type="ECO:0000256" key="13">
    <source>
        <dbReference type="ARBA" id="ARBA00023175"/>
    </source>
</evidence>
<evidence type="ECO:0000256" key="9">
    <source>
        <dbReference type="ARBA" id="ARBA00022737"/>
    </source>
</evidence>
<dbReference type="EMBL" id="CACRXK020001331">
    <property type="protein sequence ID" value="CAB3988480.1"/>
    <property type="molecule type" value="Genomic_DNA"/>
</dbReference>
<comment type="similarity">
    <text evidence="17">Belongs to the TRAFAC class myosin-kinesin ATPase superfamily. Kinesin family.</text>
</comment>
<dbReference type="Pfam" id="PF00225">
    <property type="entry name" value="Kinesin"/>
    <property type="match status" value="1"/>
</dbReference>
<dbReference type="PROSITE" id="PS50067">
    <property type="entry name" value="KINESIN_MOTOR_2"/>
    <property type="match status" value="1"/>
</dbReference>
<feature type="non-terminal residue" evidence="20">
    <location>
        <position position="1"/>
    </location>
</feature>
<feature type="repeat" description="WD" evidence="16">
    <location>
        <begin position="1202"/>
        <end position="1241"/>
    </location>
</feature>
<dbReference type="InterPro" id="IPR027417">
    <property type="entry name" value="P-loop_NTPase"/>
</dbReference>
<proteinExistence type="inferred from homology"/>
<dbReference type="CDD" id="cd00200">
    <property type="entry name" value="WD40"/>
    <property type="match status" value="1"/>
</dbReference>
<evidence type="ECO:0000256" key="15">
    <source>
        <dbReference type="ARBA" id="ARBA00023273"/>
    </source>
</evidence>
<feature type="repeat" description="WD" evidence="16">
    <location>
        <begin position="1243"/>
        <end position="1284"/>
    </location>
</feature>
<evidence type="ECO:0000256" key="18">
    <source>
        <dbReference type="SAM" id="Coils"/>
    </source>
</evidence>
<dbReference type="CDD" id="cd22248">
    <property type="entry name" value="Rcc_KIF21"/>
    <property type="match status" value="1"/>
</dbReference>
<dbReference type="SUPFAM" id="SSF52540">
    <property type="entry name" value="P-loop containing nucleoside triphosphate hydrolases"/>
    <property type="match status" value="1"/>
</dbReference>
<keyword evidence="9" id="KW-0677">Repeat</keyword>
<keyword evidence="12 18" id="KW-0175">Coiled coil</keyword>
<feature type="region of interest" description="Disordered" evidence="19">
    <location>
        <begin position="448"/>
        <end position="589"/>
    </location>
</feature>
<keyword evidence="14" id="KW-0206">Cytoskeleton</keyword>
<dbReference type="InterPro" id="IPR001680">
    <property type="entry name" value="WD40_rpt"/>
</dbReference>
<name>A0A6S7GVE5_PARCT</name>
<feature type="compositionally biased region" description="Polar residues" evidence="19">
    <location>
        <begin position="561"/>
        <end position="571"/>
    </location>
</feature>
<dbReference type="PROSITE" id="PS50082">
    <property type="entry name" value="WD_REPEATS_2"/>
    <property type="match status" value="4"/>
</dbReference>
<dbReference type="Gene3D" id="3.40.850.10">
    <property type="entry name" value="Kinesin motor domain"/>
    <property type="match status" value="1"/>
</dbReference>
<keyword evidence="8" id="KW-0493">Microtubule</keyword>
<dbReference type="GO" id="GO:0005875">
    <property type="term" value="C:microtubule associated complex"/>
    <property type="evidence" value="ECO:0007669"/>
    <property type="project" value="TreeGrafter"/>
</dbReference>
<keyword evidence="21" id="KW-1185">Reference proteome</keyword>
<dbReference type="Pfam" id="PF00400">
    <property type="entry name" value="WD40"/>
    <property type="match status" value="6"/>
</dbReference>
<feature type="region of interest" description="Disordered" evidence="19">
    <location>
        <begin position="384"/>
        <end position="431"/>
    </location>
</feature>
<dbReference type="GO" id="GO:0030425">
    <property type="term" value="C:dendrite"/>
    <property type="evidence" value="ECO:0007669"/>
    <property type="project" value="UniProtKB-SubCell"/>
</dbReference>
<feature type="compositionally biased region" description="Acidic residues" evidence="19">
    <location>
        <begin position="408"/>
        <end position="419"/>
    </location>
</feature>
<dbReference type="InterPro" id="IPR036961">
    <property type="entry name" value="Kinesin_motor_dom_sf"/>
</dbReference>
<dbReference type="Pfam" id="PF25764">
    <property type="entry name" value="KIF21A_4th"/>
    <property type="match status" value="1"/>
</dbReference>